<reference evidence="1" key="1">
    <citation type="journal article" date="2021" name="Proc. Natl. Acad. Sci. U.S.A.">
        <title>A Catalog of Tens of Thousands of Viruses from Human Metagenomes Reveals Hidden Associations with Chronic Diseases.</title>
        <authorList>
            <person name="Tisza M.J."/>
            <person name="Buck C.B."/>
        </authorList>
    </citation>
    <scope>NUCLEOTIDE SEQUENCE</scope>
    <source>
        <strain evidence="1">Ct8mY9</strain>
    </source>
</reference>
<dbReference type="InterPro" id="IPR013321">
    <property type="entry name" value="Arc_rbn_hlx_hlx"/>
</dbReference>
<protein>
    <submittedName>
        <fullName evidence="1">Bifunctional protein PutA</fullName>
    </submittedName>
</protein>
<organism evidence="1">
    <name type="scientific">Myoviridae sp. ct8mY9</name>
    <dbReference type="NCBI Taxonomy" id="2827664"/>
    <lineage>
        <taxon>Viruses</taxon>
        <taxon>Duplodnaviria</taxon>
        <taxon>Heunggongvirae</taxon>
        <taxon>Uroviricota</taxon>
        <taxon>Caudoviricetes</taxon>
    </lineage>
</organism>
<dbReference type="Gene3D" id="1.10.1220.10">
    <property type="entry name" value="Met repressor-like"/>
    <property type="match status" value="1"/>
</dbReference>
<sequence length="64" mass="7763">MKDKYANQKKYMKKNLVKLGIDIKPEIREEFRKCCELNNTLPSRVLKEFVNKYIEETQKRGNRN</sequence>
<dbReference type="GO" id="GO:0006355">
    <property type="term" value="P:regulation of DNA-templated transcription"/>
    <property type="evidence" value="ECO:0007669"/>
    <property type="project" value="InterPro"/>
</dbReference>
<evidence type="ECO:0000313" key="1">
    <source>
        <dbReference type="EMBL" id="DAF49437.1"/>
    </source>
</evidence>
<proteinExistence type="predicted"/>
<accession>A0A8S5SEL5</accession>
<name>A0A8S5SEL5_9CAUD</name>
<dbReference type="EMBL" id="BK032581">
    <property type="protein sequence ID" value="DAF49437.1"/>
    <property type="molecule type" value="Genomic_DNA"/>
</dbReference>